<comment type="caution">
    <text evidence="1">The sequence shown here is derived from an EMBL/GenBank/DDBJ whole genome shotgun (WGS) entry which is preliminary data.</text>
</comment>
<organism evidence="1 2">
    <name type="scientific">Chryseobacterium aquifrigidense</name>
    <dbReference type="NCBI Taxonomy" id="558021"/>
    <lineage>
        <taxon>Bacteria</taxon>
        <taxon>Pseudomonadati</taxon>
        <taxon>Bacteroidota</taxon>
        <taxon>Flavobacteriia</taxon>
        <taxon>Flavobacteriales</taxon>
        <taxon>Weeksellaceae</taxon>
        <taxon>Chryseobacterium group</taxon>
        <taxon>Chryseobacterium</taxon>
    </lineage>
</organism>
<gene>
    <name evidence="1" type="ORF">FB551_0399</name>
</gene>
<name>A0A543EGL5_9FLAO</name>
<dbReference type="Proteomes" id="UP000316437">
    <property type="component" value="Unassembled WGS sequence"/>
</dbReference>
<accession>A0A543EGL5</accession>
<evidence type="ECO:0000313" key="1">
    <source>
        <dbReference type="EMBL" id="TQM20725.1"/>
    </source>
</evidence>
<dbReference type="EMBL" id="VFPD01000001">
    <property type="protein sequence ID" value="TQM20725.1"/>
    <property type="molecule type" value="Genomic_DNA"/>
</dbReference>
<keyword evidence="2" id="KW-1185">Reference proteome</keyword>
<protein>
    <submittedName>
        <fullName evidence="1">Uncharacterized protein</fullName>
    </submittedName>
</protein>
<dbReference type="AlphaFoldDB" id="A0A543EGL5"/>
<proteinExistence type="predicted"/>
<reference evidence="1 2" key="1">
    <citation type="submission" date="2019-06" db="EMBL/GenBank/DDBJ databases">
        <title>Sorghum-associated microbial communities from plants grown in Nebraska, USA.</title>
        <authorList>
            <person name="Schachtman D."/>
        </authorList>
    </citation>
    <scope>NUCLEOTIDE SEQUENCE [LARGE SCALE GENOMIC DNA]</scope>
    <source>
        <strain evidence="1 2">110</strain>
    </source>
</reference>
<evidence type="ECO:0000313" key="2">
    <source>
        <dbReference type="Proteomes" id="UP000316437"/>
    </source>
</evidence>
<sequence>MSQNSELLQLIVHKKLTTKYKNYEKIPFIHDGIRDGTVI</sequence>